<accession>A0ABU2J663</accession>
<protein>
    <submittedName>
        <fullName evidence="5">GuaB3 family IMP dehydrogenase-related protein</fullName>
    </submittedName>
</protein>
<organism evidence="5 6">
    <name type="scientific">Jatrophihabitans lederbergiae</name>
    <dbReference type="NCBI Taxonomy" id="3075547"/>
    <lineage>
        <taxon>Bacteria</taxon>
        <taxon>Bacillati</taxon>
        <taxon>Actinomycetota</taxon>
        <taxon>Actinomycetes</taxon>
        <taxon>Jatrophihabitantales</taxon>
        <taxon>Jatrophihabitantaceae</taxon>
        <taxon>Jatrophihabitans</taxon>
    </lineage>
</organism>
<dbReference type="InterPro" id="IPR005990">
    <property type="entry name" value="IMP_DH"/>
</dbReference>
<reference evidence="6" key="1">
    <citation type="submission" date="2023-07" db="EMBL/GenBank/DDBJ databases">
        <title>30 novel species of actinomycetes from the DSMZ collection.</title>
        <authorList>
            <person name="Nouioui I."/>
        </authorList>
    </citation>
    <scope>NUCLEOTIDE SEQUENCE [LARGE SCALE GENOMIC DNA]</scope>
    <source>
        <strain evidence="6">DSM 44399</strain>
    </source>
</reference>
<keyword evidence="2" id="KW-0560">Oxidoreductase</keyword>
<feature type="domain" description="IMP dehydrogenase/GMP reductase" evidence="4">
    <location>
        <begin position="17"/>
        <end position="300"/>
    </location>
</feature>
<evidence type="ECO:0000256" key="1">
    <source>
        <dbReference type="ARBA" id="ARBA00005502"/>
    </source>
</evidence>
<dbReference type="RefSeq" id="WP_311421380.1">
    <property type="nucleotide sequence ID" value="NZ_JAVREH010000002.1"/>
</dbReference>
<dbReference type="InterPro" id="IPR013785">
    <property type="entry name" value="Aldolase_TIM"/>
</dbReference>
<evidence type="ECO:0000313" key="6">
    <source>
        <dbReference type="Proteomes" id="UP001183176"/>
    </source>
</evidence>
<evidence type="ECO:0000259" key="4">
    <source>
        <dbReference type="Pfam" id="PF00478"/>
    </source>
</evidence>
<dbReference type="InterPro" id="IPR001093">
    <property type="entry name" value="IMP_DH_GMPRt"/>
</dbReference>
<sequence length="378" mass="39347">MPETVEIGLGREARRGYHLDEVALVPSRRTRGSSVVSTAWQIDAHTFELPLVAAPSDAVVSPGSAAEIERLGGLAVLNGEGLWARYEDPTEVLARIADPAGCTTAALQQIYAQPVSPELLGRRTAELQAAGVRVAVRLSPQKTVALSPEVLKAGVDLLVIQGTVISAEHVASEHAADDALNLKTFIADLDIPVIVGGVTNYQTALHLMRTGAAGVIVGYGAHSGSTTHSALGIDVPMATAIADAAAARRAYLDETGGRYVHLIAYGDITTGGDVAKALVCGADAVMLGEALAGASGAPGGGRYWDPTASHPRVPRSALIDLGLEPEDRPSLEEVLTGPTADPSGERNLFGSLRRVMAKCGYSSVKEFQKAELIVTGLR</sequence>
<comment type="similarity">
    <text evidence="1">Belongs to the IMPDH/GMPR family.</text>
</comment>
<proteinExistence type="inferred from homology"/>
<evidence type="ECO:0000256" key="3">
    <source>
        <dbReference type="ARBA" id="ARBA00023027"/>
    </source>
</evidence>
<dbReference type="NCBIfam" id="TIGR01304">
    <property type="entry name" value="IMP_DH_rel_2"/>
    <property type="match status" value="1"/>
</dbReference>
<comment type="caution">
    <text evidence="5">The sequence shown here is derived from an EMBL/GenBank/DDBJ whole genome shotgun (WGS) entry which is preliminary data.</text>
</comment>
<dbReference type="SUPFAM" id="SSF51412">
    <property type="entry name" value="Inosine monophosphate dehydrogenase (IMPDH)"/>
    <property type="match status" value="1"/>
</dbReference>
<keyword evidence="3" id="KW-0520">NAD</keyword>
<dbReference type="InterPro" id="IPR005992">
    <property type="entry name" value="IMP_DH-rel2"/>
</dbReference>
<gene>
    <name evidence="5" type="ORF">RM423_02345</name>
</gene>
<dbReference type="SMART" id="SM01240">
    <property type="entry name" value="IMPDH"/>
    <property type="match status" value="1"/>
</dbReference>
<dbReference type="Gene3D" id="3.20.20.70">
    <property type="entry name" value="Aldolase class I"/>
    <property type="match status" value="1"/>
</dbReference>
<evidence type="ECO:0000256" key="2">
    <source>
        <dbReference type="ARBA" id="ARBA00023002"/>
    </source>
</evidence>
<keyword evidence="6" id="KW-1185">Reference proteome</keyword>
<dbReference type="Pfam" id="PF00478">
    <property type="entry name" value="IMPDH"/>
    <property type="match status" value="1"/>
</dbReference>
<evidence type="ECO:0000313" key="5">
    <source>
        <dbReference type="EMBL" id="MDT0260226.1"/>
    </source>
</evidence>
<dbReference type="Proteomes" id="UP001183176">
    <property type="component" value="Unassembled WGS sequence"/>
</dbReference>
<name>A0ABU2J663_9ACTN</name>
<dbReference type="PANTHER" id="PTHR11911">
    <property type="entry name" value="INOSINE-5-MONOPHOSPHATE DEHYDROGENASE RELATED"/>
    <property type="match status" value="1"/>
</dbReference>
<dbReference type="PANTHER" id="PTHR11911:SF85">
    <property type="entry name" value="INOSINE-5'-MONOPHOSPHATE DEHYDROGENASE"/>
    <property type="match status" value="1"/>
</dbReference>
<dbReference type="EMBL" id="JAVREH010000002">
    <property type="protein sequence ID" value="MDT0260226.1"/>
    <property type="molecule type" value="Genomic_DNA"/>
</dbReference>